<dbReference type="InterPro" id="IPR002921">
    <property type="entry name" value="Fungal_lipase-type"/>
</dbReference>
<keyword evidence="14" id="KW-1185">Reference proteome</keyword>
<evidence type="ECO:0000256" key="9">
    <source>
        <dbReference type="ARBA" id="ARBA00047591"/>
    </source>
</evidence>
<reference evidence="13" key="1">
    <citation type="submission" date="2023-03" db="EMBL/GenBank/DDBJ databases">
        <title>Mating type loci evolution in Malassezia.</title>
        <authorList>
            <person name="Coelho M.A."/>
        </authorList>
    </citation>
    <scope>NUCLEOTIDE SEQUENCE</scope>
    <source>
        <strain evidence="13">CBS 14135</strain>
    </source>
</reference>
<comment type="catalytic activity">
    <reaction evidence="10">
        <text>a monoacylglycerol + H2O = glycerol + a fatty acid + H(+)</text>
        <dbReference type="Rhea" id="RHEA:15245"/>
        <dbReference type="ChEBI" id="CHEBI:15377"/>
        <dbReference type="ChEBI" id="CHEBI:15378"/>
        <dbReference type="ChEBI" id="CHEBI:17408"/>
        <dbReference type="ChEBI" id="CHEBI:17754"/>
        <dbReference type="ChEBI" id="CHEBI:28868"/>
    </reaction>
</comment>
<comment type="subcellular location">
    <subcellularLocation>
        <location evidence="1">Secreted</location>
    </subcellularLocation>
</comment>
<organism evidence="13 14">
    <name type="scientific">Malassezia brasiliensis</name>
    <dbReference type="NCBI Taxonomy" id="1821822"/>
    <lineage>
        <taxon>Eukaryota</taxon>
        <taxon>Fungi</taxon>
        <taxon>Dikarya</taxon>
        <taxon>Basidiomycota</taxon>
        <taxon>Ustilaginomycotina</taxon>
        <taxon>Malasseziomycetes</taxon>
        <taxon>Malasseziales</taxon>
        <taxon>Malasseziaceae</taxon>
        <taxon>Malassezia</taxon>
    </lineage>
</organism>
<evidence type="ECO:0000256" key="10">
    <source>
        <dbReference type="ARBA" id="ARBA00048461"/>
    </source>
</evidence>
<keyword evidence="5" id="KW-0442">Lipid degradation</keyword>
<evidence type="ECO:0000256" key="8">
    <source>
        <dbReference type="ARBA" id="ARBA00043996"/>
    </source>
</evidence>
<dbReference type="GO" id="GO:0005576">
    <property type="term" value="C:extracellular region"/>
    <property type="evidence" value="ECO:0007669"/>
    <property type="project" value="UniProtKB-SubCell"/>
</dbReference>
<dbReference type="SUPFAM" id="SSF53474">
    <property type="entry name" value="alpha/beta-Hydrolases"/>
    <property type="match status" value="1"/>
</dbReference>
<dbReference type="CDD" id="cd07990">
    <property type="entry name" value="LPLAT_LCLAT1-like"/>
    <property type="match status" value="1"/>
</dbReference>
<evidence type="ECO:0000256" key="3">
    <source>
        <dbReference type="ARBA" id="ARBA00022729"/>
    </source>
</evidence>
<feature type="signal peptide" evidence="11">
    <location>
        <begin position="1"/>
        <end position="19"/>
    </location>
</feature>
<dbReference type="AlphaFoldDB" id="A0AAF0DVS6"/>
<dbReference type="InterPro" id="IPR002123">
    <property type="entry name" value="Plipid/glycerol_acylTrfase"/>
</dbReference>
<dbReference type="Pfam" id="PF01764">
    <property type="entry name" value="Lipase_3"/>
    <property type="match status" value="1"/>
</dbReference>
<evidence type="ECO:0000313" key="14">
    <source>
        <dbReference type="Proteomes" id="UP001216638"/>
    </source>
</evidence>
<dbReference type="SMART" id="SM00563">
    <property type="entry name" value="PlsC"/>
    <property type="match status" value="1"/>
</dbReference>
<dbReference type="Gene3D" id="3.40.50.1820">
    <property type="entry name" value="alpha/beta hydrolase"/>
    <property type="match status" value="1"/>
</dbReference>
<keyword evidence="7" id="KW-1015">Disulfide bond</keyword>
<dbReference type="Pfam" id="PF01553">
    <property type="entry name" value="Acyltransferase"/>
    <property type="match status" value="1"/>
</dbReference>
<dbReference type="PANTHER" id="PTHR45856:SF25">
    <property type="entry name" value="FUNGAL LIPASE-LIKE DOMAIN-CONTAINING PROTEIN"/>
    <property type="match status" value="1"/>
</dbReference>
<dbReference type="GO" id="GO:0016042">
    <property type="term" value="P:lipid catabolic process"/>
    <property type="evidence" value="ECO:0007669"/>
    <property type="project" value="UniProtKB-KW"/>
</dbReference>
<feature type="domain" description="Phospholipid/glycerol acyltransferase" evidence="12">
    <location>
        <begin position="34"/>
        <end position="140"/>
    </location>
</feature>
<dbReference type="InterPro" id="IPR051218">
    <property type="entry name" value="Sec_MonoDiacylglyc_Lipase"/>
</dbReference>
<comment type="catalytic activity">
    <reaction evidence="9">
        <text>a diacylglycerol + H2O = a monoacylglycerol + a fatty acid + H(+)</text>
        <dbReference type="Rhea" id="RHEA:32731"/>
        <dbReference type="ChEBI" id="CHEBI:15377"/>
        <dbReference type="ChEBI" id="CHEBI:15378"/>
        <dbReference type="ChEBI" id="CHEBI:17408"/>
        <dbReference type="ChEBI" id="CHEBI:18035"/>
        <dbReference type="ChEBI" id="CHEBI:28868"/>
    </reaction>
</comment>
<dbReference type="Proteomes" id="UP001216638">
    <property type="component" value="Chromosome 3"/>
</dbReference>
<evidence type="ECO:0000256" key="5">
    <source>
        <dbReference type="ARBA" id="ARBA00022963"/>
    </source>
</evidence>
<dbReference type="SUPFAM" id="SSF69593">
    <property type="entry name" value="Glycerol-3-phosphate (1)-acyltransferase"/>
    <property type="match status" value="1"/>
</dbReference>
<evidence type="ECO:0000256" key="1">
    <source>
        <dbReference type="ARBA" id="ARBA00004613"/>
    </source>
</evidence>
<evidence type="ECO:0000313" key="13">
    <source>
        <dbReference type="EMBL" id="WFC96247.1"/>
    </source>
</evidence>
<dbReference type="PANTHER" id="PTHR45856">
    <property type="entry name" value="ALPHA/BETA-HYDROLASES SUPERFAMILY PROTEIN"/>
    <property type="match status" value="1"/>
</dbReference>
<dbReference type="CDD" id="cd00519">
    <property type="entry name" value="Lipase_3"/>
    <property type="match status" value="1"/>
</dbReference>
<dbReference type="EMBL" id="CP119953">
    <property type="protein sequence ID" value="WFC96247.1"/>
    <property type="molecule type" value="Genomic_DNA"/>
</dbReference>
<evidence type="ECO:0000256" key="11">
    <source>
        <dbReference type="SAM" id="SignalP"/>
    </source>
</evidence>
<dbReference type="InterPro" id="IPR029058">
    <property type="entry name" value="AB_hydrolase_fold"/>
</dbReference>
<protein>
    <recommendedName>
        <fullName evidence="12">Phospholipid/glycerol acyltransferase domain-containing protein</fullName>
    </recommendedName>
</protein>
<evidence type="ECO:0000256" key="2">
    <source>
        <dbReference type="ARBA" id="ARBA00022525"/>
    </source>
</evidence>
<keyword evidence="2" id="KW-0964">Secreted</keyword>
<accession>A0AAF0DVS6</accession>
<gene>
    <name evidence="13" type="ORF">MBRA1_002903</name>
</gene>
<evidence type="ECO:0000256" key="4">
    <source>
        <dbReference type="ARBA" id="ARBA00022801"/>
    </source>
</evidence>
<sequence length="503" mass="56768">MLSEMILIILAMPVQLVNPAAFQSLLRACKSLFSLLLAHMVLSIYAHLEGNFYIILKDSLRKIPALGYFMELFHFIFLSRQWKEDQIRMRETLDAILATGPSKMALLLYPEGTNMSHNTIRKSQSEIENPYLLDFTIAYQGVKSGAHAYDYYTIASQLFAGISPPEPDGEMNSADKQAFEDWLIARWSKKDAMIARYYRDGDLVHGEKHARSVADVNADLIQYPKSSAAEPYDVHSDMPLMSLAAGLTQQTYCPSSTTKDGMHVGSAKLLWHTGDGFFIQRALIYHSDQLGIAVAYQGTNSDSLISALHDVNFPAVPLDWRYRAGAPSDAKVAFGFQDAYTQIVDKVYPKVQEYMKKYNEDRLTIIGHSLGASMALISSVDFNYRIKQGVHNIYLFGLPRTGNQVFADFVDKSFGKRLHWAVNGRDWVPHVPPREFGFQHPSNYIWINPANSTHYKHYPGQENVHGFNSITPEWLSFDDHQGHYFHTQIGANLGHCPATVGQD</sequence>
<keyword evidence="6" id="KW-0443">Lipid metabolism</keyword>
<dbReference type="GO" id="GO:0016787">
    <property type="term" value="F:hydrolase activity"/>
    <property type="evidence" value="ECO:0007669"/>
    <property type="project" value="UniProtKB-KW"/>
</dbReference>
<dbReference type="GO" id="GO:0016746">
    <property type="term" value="F:acyltransferase activity"/>
    <property type="evidence" value="ECO:0007669"/>
    <property type="project" value="InterPro"/>
</dbReference>
<name>A0AAF0DVS6_9BASI</name>
<proteinExistence type="inferred from homology"/>
<comment type="similarity">
    <text evidence="8">Belongs to the AB hydrolase superfamily. Lipase family. Class 3 subfamily.</text>
</comment>
<keyword evidence="3 11" id="KW-0732">Signal</keyword>
<keyword evidence="4" id="KW-0378">Hydrolase</keyword>
<feature type="chain" id="PRO_5042273038" description="Phospholipid/glycerol acyltransferase domain-containing protein" evidence="11">
    <location>
        <begin position="20"/>
        <end position="503"/>
    </location>
</feature>
<evidence type="ECO:0000256" key="7">
    <source>
        <dbReference type="ARBA" id="ARBA00023157"/>
    </source>
</evidence>
<evidence type="ECO:0000259" key="12">
    <source>
        <dbReference type="SMART" id="SM00563"/>
    </source>
</evidence>
<evidence type="ECO:0000256" key="6">
    <source>
        <dbReference type="ARBA" id="ARBA00023098"/>
    </source>
</evidence>